<sequence length="498" mass="57368">MGLKISRVILQIKTKNASFWRRQQGQQAMKLLRSVARRVPAYKSFLKKYRFKASSIRNADDLSSLPTMSKKNYLIEYSLSDMAIDGQLNKPLIFTSTSGSTGEPFYFHRSFDLDWQASVIHELFYLHGQYKKEEPVLVIVCFGMGVWIGGLITYQAFRLLQERGYNTSMITPGINKNEIFSALKNLGTEYKNIILAGYPPFIKDIIDEAPSRGINWKKFKVRLLFAAESFTENFRDYVSKAVNIKNPFLDTINIYGTADLGAMAFETPLAILIRKLCAKNQQLFESVFGKIQKTPTLCQYIPSFVSFDVDDNNILVTGDNTIPLIRYALGDHGGVYSFREIIKKMSEEGIDLRKEAKKAGIEKFWYELPLVYVYERDDFSTNLYGLQVYPEPIREALLKKPLSAYFTGKFTLETQFDNKQNQYLLIHLETRKSQNGSIPQVVKRAAVNAIVEQLEAKNSEYRELHKFLGERALPHLQFWPAEDPKYFKPGIKQKWVKK</sequence>
<evidence type="ECO:0008006" key="5">
    <source>
        <dbReference type="Google" id="ProtNLM"/>
    </source>
</evidence>
<evidence type="ECO:0000256" key="1">
    <source>
        <dbReference type="SAM" id="Coils"/>
    </source>
</evidence>
<proteinExistence type="predicted"/>
<keyword evidence="2" id="KW-0472">Membrane</keyword>
<organism evidence="3 4">
    <name type="scientific">Candidatus Wildermuthbacteria bacterium RIFCSPLOWO2_12_FULL_40_9</name>
    <dbReference type="NCBI Taxonomy" id="1802467"/>
    <lineage>
        <taxon>Bacteria</taxon>
        <taxon>Candidatus Wildermuthiibacteriota</taxon>
    </lineage>
</organism>
<keyword evidence="1" id="KW-0175">Coiled coil</keyword>
<evidence type="ECO:0000256" key="2">
    <source>
        <dbReference type="SAM" id="Phobius"/>
    </source>
</evidence>
<evidence type="ECO:0000313" key="3">
    <source>
        <dbReference type="EMBL" id="OHA76337.1"/>
    </source>
</evidence>
<accession>A0A1G2RU57</accession>
<gene>
    <name evidence="3" type="ORF">A3H01_01230</name>
</gene>
<keyword evidence="2" id="KW-0812">Transmembrane</keyword>
<dbReference type="Proteomes" id="UP000177853">
    <property type="component" value="Unassembled WGS sequence"/>
</dbReference>
<feature type="coiled-coil region" evidence="1">
    <location>
        <begin position="444"/>
        <end position="471"/>
    </location>
</feature>
<reference evidence="3 4" key="1">
    <citation type="journal article" date="2016" name="Nat. Commun.">
        <title>Thousands of microbial genomes shed light on interconnected biogeochemical processes in an aquifer system.</title>
        <authorList>
            <person name="Anantharaman K."/>
            <person name="Brown C.T."/>
            <person name="Hug L.A."/>
            <person name="Sharon I."/>
            <person name="Castelle C.J."/>
            <person name="Probst A.J."/>
            <person name="Thomas B.C."/>
            <person name="Singh A."/>
            <person name="Wilkins M.J."/>
            <person name="Karaoz U."/>
            <person name="Brodie E.L."/>
            <person name="Williams K.H."/>
            <person name="Hubbard S.S."/>
            <person name="Banfield J.F."/>
        </authorList>
    </citation>
    <scope>NUCLEOTIDE SEQUENCE [LARGE SCALE GENOMIC DNA]</scope>
</reference>
<feature type="transmembrane region" description="Helical" evidence="2">
    <location>
        <begin position="136"/>
        <end position="157"/>
    </location>
</feature>
<name>A0A1G2RU57_9BACT</name>
<dbReference type="PANTHER" id="PTHR43845:SF1">
    <property type="entry name" value="BLR5969 PROTEIN"/>
    <property type="match status" value="1"/>
</dbReference>
<dbReference type="EMBL" id="MHUM01000030">
    <property type="protein sequence ID" value="OHA76337.1"/>
    <property type="molecule type" value="Genomic_DNA"/>
</dbReference>
<dbReference type="AlphaFoldDB" id="A0A1G2RU57"/>
<protein>
    <recommendedName>
        <fullName evidence="5">Phenylacetate--CoA ligase</fullName>
    </recommendedName>
</protein>
<keyword evidence="2" id="KW-1133">Transmembrane helix</keyword>
<dbReference type="InterPro" id="IPR042099">
    <property type="entry name" value="ANL_N_sf"/>
</dbReference>
<dbReference type="PANTHER" id="PTHR43845">
    <property type="entry name" value="BLR5969 PROTEIN"/>
    <property type="match status" value="1"/>
</dbReference>
<evidence type="ECO:0000313" key="4">
    <source>
        <dbReference type="Proteomes" id="UP000177853"/>
    </source>
</evidence>
<dbReference type="Gene3D" id="3.40.50.12780">
    <property type="entry name" value="N-terminal domain of ligase-like"/>
    <property type="match status" value="1"/>
</dbReference>
<comment type="caution">
    <text evidence="3">The sequence shown here is derived from an EMBL/GenBank/DDBJ whole genome shotgun (WGS) entry which is preliminary data.</text>
</comment>